<comment type="caution">
    <text evidence="3">The sequence shown here is derived from an EMBL/GenBank/DDBJ whole genome shotgun (WGS) entry which is preliminary data.</text>
</comment>
<keyword evidence="2" id="KW-0472">Membrane</keyword>
<evidence type="ECO:0000313" key="4">
    <source>
        <dbReference type="Proteomes" id="UP000269410"/>
    </source>
</evidence>
<dbReference type="Proteomes" id="UP000269410">
    <property type="component" value="Unassembled WGS sequence"/>
</dbReference>
<evidence type="ECO:0000256" key="2">
    <source>
        <dbReference type="SAM" id="Phobius"/>
    </source>
</evidence>
<dbReference type="NCBIfam" id="TIGR01451">
    <property type="entry name" value="B_ant_repeat"/>
    <property type="match status" value="1"/>
</dbReference>
<evidence type="ECO:0000313" key="3">
    <source>
        <dbReference type="EMBL" id="RMD76696.1"/>
    </source>
</evidence>
<evidence type="ECO:0008006" key="5">
    <source>
        <dbReference type="Google" id="ProtNLM"/>
    </source>
</evidence>
<dbReference type="EMBL" id="RFKV01000108">
    <property type="protein sequence ID" value="RMD76696.1"/>
    <property type="molecule type" value="Genomic_DNA"/>
</dbReference>
<accession>A0A3M0YZI5</accession>
<feature type="region of interest" description="Disordered" evidence="1">
    <location>
        <begin position="128"/>
        <end position="147"/>
    </location>
</feature>
<gene>
    <name evidence="3" type="ORF">D6810_03215</name>
</gene>
<dbReference type="AlphaFoldDB" id="A0A3M0YZI5"/>
<name>A0A3M0YZI5_9BACT</name>
<sequence>MCLFMSLNLLLRSFFSKLSISHLYLAYSVLIMTVSFLLVWFVVSTESALANTNQRCLNECVNSCVTGACSSPEVVKNGWQQACVQGCPSKCSLMCTDGDYKNNCKNGDCGQNESGEIVTDAELKQGKTYEQRSEDQNGDGNKGSSKANLNGVITKTLDSNLYRMIGNGKRECLDDEYFCGGDVLAGKSFCLKKSANLTCNQASYQVLGYSVTVSCWKQSGDKTTTKDSSDDYCKYGEDRNGNGYPDIIGYSNLGNSPSNAYMYNCTWEEMSGNIANKGCNRRGVYLGVIKSLKECPWPEVACGVYQCDTVSGFSASRYYTNGCSSSIPNQVISSVINEQSEVRIEASAPSCNDLCNNNCSSGLACVNVGGENRCRLPENPSSPTCQPISQSANFEIEKSVLGNALYFLGDVVVFRIRLANTGNTTFTNIAFRDQFDGSILRYVSGSVTKKDSSNSILSSVSDLNSIATFLSNSFVISNLSATSLGVLAPGQYFEFDLRYVVNAPSGGQPTCNVAFARPRDLPEKSDDACLTTRNRDTDI</sequence>
<feature type="compositionally biased region" description="Polar residues" evidence="1">
    <location>
        <begin position="138"/>
        <end position="147"/>
    </location>
</feature>
<evidence type="ECO:0000256" key="1">
    <source>
        <dbReference type="SAM" id="MobiDB-lite"/>
    </source>
</evidence>
<keyword evidence="2" id="KW-1133">Transmembrane helix</keyword>
<feature type="transmembrane region" description="Helical" evidence="2">
    <location>
        <begin position="21"/>
        <end position="43"/>
    </location>
</feature>
<organism evidence="3 4">
    <name type="scientific">Candidatus Dojkabacteria bacterium</name>
    <dbReference type="NCBI Taxonomy" id="2099670"/>
    <lineage>
        <taxon>Bacteria</taxon>
        <taxon>Candidatus Dojkabacteria</taxon>
    </lineage>
</organism>
<protein>
    <recommendedName>
        <fullName evidence="5">DUF11 domain-containing protein</fullName>
    </recommendedName>
</protein>
<proteinExistence type="predicted"/>
<keyword evidence="2" id="KW-0812">Transmembrane</keyword>
<dbReference type="InterPro" id="IPR047589">
    <property type="entry name" value="DUF11_rpt"/>
</dbReference>
<reference evidence="3 4" key="1">
    <citation type="submission" date="2018-10" db="EMBL/GenBank/DDBJ databases">
        <title>Thermophilic Lithotrophy and Phototrophy in an Intertidal, Iron-rich, Geothermal Spring.</title>
        <authorList>
            <person name="Ward L.M."/>
            <person name="Idei A."/>
            <person name="Nakagawa M."/>
            <person name="Ueno Y."/>
            <person name="Fischer W."/>
            <person name="Mcglynn S.E."/>
        </authorList>
    </citation>
    <scope>NUCLEOTIDE SEQUENCE [LARGE SCALE GENOMIC DNA]</scope>
    <source>
        <strain evidence="3">J137</strain>
    </source>
</reference>